<evidence type="ECO:0000256" key="1">
    <source>
        <dbReference type="ARBA" id="ARBA00004370"/>
    </source>
</evidence>
<dbReference type="OrthoDB" id="9177860at2"/>
<feature type="transmembrane region" description="Helical" evidence="6">
    <location>
        <begin position="20"/>
        <end position="41"/>
    </location>
</feature>
<dbReference type="InterPro" id="IPR003660">
    <property type="entry name" value="HAMP_dom"/>
</dbReference>
<gene>
    <name evidence="9" type="ORF">EDC61_10128</name>
</gene>
<dbReference type="InterPro" id="IPR004089">
    <property type="entry name" value="MCPsignal_dom"/>
</dbReference>
<dbReference type="RefSeq" id="WP_126459928.1">
    <property type="nucleotide sequence ID" value="NZ_AP018721.1"/>
</dbReference>
<keyword evidence="2 4" id="KW-0807">Transducer</keyword>
<comment type="subcellular location">
    <subcellularLocation>
        <location evidence="1">Membrane</location>
    </subcellularLocation>
</comment>
<keyword evidence="6" id="KW-0812">Transmembrane</keyword>
<feature type="transmembrane region" description="Helical" evidence="6">
    <location>
        <begin position="198"/>
        <end position="220"/>
    </location>
</feature>
<dbReference type="Gene3D" id="1.10.287.950">
    <property type="entry name" value="Methyl-accepting chemotaxis protein"/>
    <property type="match status" value="1"/>
</dbReference>
<comment type="caution">
    <text evidence="9">The sequence shown here is derived from an EMBL/GenBank/DDBJ whole genome shotgun (WGS) entry which is preliminary data.</text>
</comment>
<evidence type="ECO:0000259" key="7">
    <source>
        <dbReference type="PROSITE" id="PS50111"/>
    </source>
</evidence>
<dbReference type="Pfam" id="PF00672">
    <property type="entry name" value="HAMP"/>
    <property type="match status" value="1"/>
</dbReference>
<reference evidence="9 10" key="1">
    <citation type="submission" date="2019-03" db="EMBL/GenBank/DDBJ databases">
        <title>Genomic Encyclopedia of Type Strains, Phase IV (KMG-IV): sequencing the most valuable type-strain genomes for metagenomic binning, comparative biology and taxonomic classification.</title>
        <authorList>
            <person name="Goeker M."/>
        </authorList>
    </citation>
    <scope>NUCLEOTIDE SEQUENCE [LARGE SCALE GENOMIC DNA]</scope>
    <source>
        <strain evidence="9 10">DSM 103923</strain>
    </source>
</reference>
<dbReference type="FunFam" id="1.10.287.950:FF:000001">
    <property type="entry name" value="Methyl-accepting chemotaxis sensory transducer"/>
    <property type="match status" value="1"/>
</dbReference>
<evidence type="ECO:0000256" key="3">
    <source>
        <dbReference type="ARBA" id="ARBA00029447"/>
    </source>
</evidence>
<keyword evidence="10" id="KW-1185">Reference proteome</keyword>
<comment type="similarity">
    <text evidence="3">Belongs to the methyl-accepting chemotaxis (MCP) protein family.</text>
</comment>
<accession>A0A4R3K0X6</accession>
<sequence length="548" mass="58323">MPSTFLNNLFANQKIKTQLIVLLAVIFGFFVVSAAVSYRALNQAKADFTQFISQDQKIMLSLTELLANGLQMGQALRNIVLDPANPKAYENFDKASSQMDKLLKETREVAAADAELSAALAKIGELRQKQAAAQQAVKDKVAAQAIEEAKTVLNKEETPVWREIRQTLLDQAKLKKEAMVAKEVAVQGEVARAQTISLILTVIAIVLGLVLGMAVVGNIISRLNMLTQSIEGLAQGEGDLTTRLQVSGNNELCRISAAFNQFVENLQGMVNSIKANADQLHTMSTGLSDASVKIGTATAEQTAAVTSTAAAVEEMSATIASIADGTDHIKQVSSESADYSTQGLQKMGELTSVMNGVQQAVQGMAGSVHQFLESTQSIIGATQHVKDIADQINLLALNAAIEAARAGEQGRGFAVVADEVRKLAEKTALYANEISSVTSEMSSRSSQVESAIQQGMGALEESGRSSQQVSEVVSQAQQAVLKAAHGIGEISGSVKEQSLASSQIASNIERLSHLAENTEEAIAQSNATVQELRQVADTLYNTVSRFKS</sequence>
<evidence type="ECO:0000256" key="4">
    <source>
        <dbReference type="PROSITE-ProRule" id="PRU00284"/>
    </source>
</evidence>
<dbReference type="EMBL" id="SLZY01000001">
    <property type="protein sequence ID" value="TCS73806.1"/>
    <property type="molecule type" value="Genomic_DNA"/>
</dbReference>
<feature type="domain" description="HAMP" evidence="8">
    <location>
        <begin position="217"/>
        <end position="271"/>
    </location>
</feature>
<evidence type="ECO:0000313" key="10">
    <source>
        <dbReference type="Proteomes" id="UP000295135"/>
    </source>
</evidence>
<evidence type="ECO:0000256" key="5">
    <source>
        <dbReference type="SAM" id="Coils"/>
    </source>
</evidence>
<dbReference type="CDD" id="cd06225">
    <property type="entry name" value="HAMP"/>
    <property type="match status" value="1"/>
</dbReference>
<name>A0A4R3K0X6_9PROT</name>
<dbReference type="SMART" id="SM00283">
    <property type="entry name" value="MA"/>
    <property type="match status" value="1"/>
</dbReference>
<proteinExistence type="inferred from homology"/>
<keyword evidence="5" id="KW-0175">Coiled coil</keyword>
<dbReference type="PRINTS" id="PR00260">
    <property type="entry name" value="CHEMTRNSDUCR"/>
</dbReference>
<dbReference type="GO" id="GO:0016020">
    <property type="term" value="C:membrane"/>
    <property type="evidence" value="ECO:0007669"/>
    <property type="project" value="UniProtKB-SubCell"/>
</dbReference>
<dbReference type="AlphaFoldDB" id="A0A4R3K0X6"/>
<dbReference type="PROSITE" id="PS50111">
    <property type="entry name" value="CHEMOTAXIS_TRANSDUC_2"/>
    <property type="match status" value="1"/>
</dbReference>
<dbReference type="GO" id="GO:0006935">
    <property type="term" value="P:chemotaxis"/>
    <property type="evidence" value="ECO:0007669"/>
    <property type="project" value="InterPro"/>
</dbReference>
<evidence type="ECO:0000259" key="8">
    <source>
        <dbReference type="PROSITE" id="PS50885"/>
    </source>
</evidence>
<evidence type="ECO:0000256" key="6">
    <source>
        <dbReference type="SAM" id="Phobius"/>
    </source>
</evidence>
<feature type="coiled-coil region" evidence="5">
    <location>
        <begin position="508"/>
        <end position="535"/>
    </location>
</feature>
<dbReference type="GO" id="GO:0007165">
    <property type="term" value="P:signal transduction"/>
    <property type="evidence" value="ECO:0007669"/>
    <property type="project" value="UniProtKB-KW"/>
</dbReference>
<dbReference type="Pfam" id="PF00015">
    <property type="entry name" value="MCPsignal"/>
    <property type="match status" value="1"/>
</dbReference>
<dbReference type="Proteomes" id="UP000295135">
    <property type="component" value="Unassembled WGS sequence"/>
</dbReference>
<dbReference type="GO" id="GO:0004888">
    <property type="term" value="F:transmembrane signaling receptor activity"/>
    <property type="evidence" value="ECO:0007669"/>
    <property type="project" value="InterPro"/>
</dbReference>
<evidence type="ECO:0000313" key="9">
    <source>
        <dbReference type="EMBL" id="TCS73806.1"/>
    </source>
</evidence>
<protein>
    <submittedName>
        <fullName evidence="9">Methyl-accepting chemotaxis protein</fullName>
    </submittedName>
</protein>
<feature type="domain" description="Methyl-accepting transducer" evidence="7">
    <location>
        <begin position="276"/>
        <end position="512"/>
    </location>
</feature>
<dbReference type="InterPro" id="IPR004090">
    <property type="entry name" value="Chemotax_Me-accpt_rcpt"/>
</dbReference>
<organism evidence="9 10">
    <name type="scientific">Sulfuritortus calidifontis</name>
    <dbReference type="NCBI Taxonomy" id="1914471"/>
    <lineage>
        <taxon>Bacteria</taxon>
        <taxon>Pseudomonadati</taxon>
        <taxon>Pseudomonadota</taxon>
        <taxon>Betaproteobacteria</taxon>
        <taxon>Nitrosomonadales</taxon>
        <taxon>Thiobacillaceae</taxon>
        <taxon>Sulfuritortus</taxon>
    </lineage>
</organism>
<evidence type="ECO:0000256" key="2">
    <source>
        <dbReference type="ARBA" id="ARBA00023224"/>
    </source>
</evidence>
<keyword evidence="6" id="KW-0472">Membrane</keyword>
<dbReference type="SMART" id="SM00304">
    <property type="entry name" value="HAMP"/>
    <property type="match status" value="2"/>
</dbReference>
<keyword evidence="6" id="KW-1133">Transmembrane helix</keyword>
<dbReference type="SUPFAM" id="SSF58104">
    <property type="entry name" value="Methyl-accepting chemotaxis protein (MCP) signaling domain"/>
    <property type="match status" value="1"/>
</dbReference>
<dbReference type="PANTHER" id="PTHR32089">
    <property type="entry name" value="METHYL-ACCEPTING CHEMOTAXIS PROTEIN MCPB"/>
    <property type="match status" value="1"/>
</dbReference>
<dbReference type="PANTHER" id="PTHR32089:SF112">
    <property type="entry name" value="LYSOZYME-LIKE PROTEIN-RELATED"/>
    <property type="match status" value="1"/>
</dbReference>
<dbReference type="PROSITE" id="PS50885">
    <property type="entry name" value="HAMP"/>
    <property type="match status" value="1"/>
</dbReference>